<evidence type="ECO:0000313" key="2">
    <source>
        <dbReference type="Proteomes" id="UP001234297"/>
    </source>
</evidence>
<proteinExistence type="predicted"/>
<organism evidence="1 2">
    <name type="scientific">Persea americana</name>
    <name type="common">Avocado</name>
    <dbReference type="NCBI Taxonomy" id="3435"/>
    <lineage>
        <taxon>Eukaryota</taxon>
        <taxon>Viridiplantae</taxon>
        <taxon>Streptophyta</taxon>
        <taxon>Embryophyta</taxon>
        <taxon>Tracheophyta</taxon>
        <taxon>Spermatophyta</taxon>
        <taxon>Magnoliopsida</taxon>
        <taxon>Magnoliidae</taxon>
        <taxon>Laurales</taxon>
        <taxon>Lauraceae</taxon>
        <taxon>Persea</taxon>
    </lineage>
</organism>
<protein>
    <submittedName>
        <fullName evidence="1">Uncharacterized protein</fullName>
    </submittedName>
</protein>
<gene>
    <name evidence="1" type="ORF">MRB53_023272</name>
</gene>
<accession>A0ACC2L8Y8</accession>
<name>A0ACC2L8Y8_PERAE</name>
<reference evidence="1 2" key="1">
    <citation type="journal article" date="2022" name="Hortic Res">
        <title>A haplotype resolved chromosomal level avocado genome allows analysis of novel avocado genes.</title>
        <authorList>
            <person name="Nath O."/>
            <person name="Fletcher S.J."/>
            <person name="Hayward A."/>
            <person name="Shaw L.M."/>
            <person name="Masouleh A.K."/>
            <person name="Furtado A."/>
            <person name="Henry R.J."/>
            <person name="Mitter N."/>
        </authorList>
    </citation>
    <scope>NUCLEOTIDE SEQUENCE [LARGE SCALE GENOMIC DNA]</scope>
    <source>
        <strain evidence="2">cv. Hass</strain>
    </source>
</reference>
<dbReference type="EMBL" id="CM056815">
    <property type="protein sequence ID" value="KAJ8629949.1"/>
    <property type="molecule type" value="Genomic_DNA"/>
</dbReference>
<comment type="caution">
    <text evidence="1">The sequence shown here is derived from an EMBL/GenBank/DDBJ whole genome shotgun (WGS) entry which is preliminary data.</text>
</comment>
<dbReference type="Proteomes" id="UP001234297">
    <property type="component" value="Chromosome 7"/>
</dbReference>
<sequence>MAIPVCTTKQRLQYHSNITFFSFSGFSNPKTPDLQQTSVRTDPILSPYSPYPLQQDDLRRLDQVDHASTFLIYTASIPRSMYDFQDALNMRKQSRLPPLRLTDLLKIGDLL</sequence>
<evidence type="ECO:0000313" key="1">
    <source>
        <dbReference type="EMBL" id="KAJ8629949.1"/>
    </source>
</evidence>
<keyword evidence="2" id="KW-1185">Reference proteome</keyword>